<dbReference type="AlphaFoldDB" id="A0A6P2BPD8"/>
<reference evidence="1 2" key="1">
    <citation type="submission" date="2018-11" db="EMBL/GenBank/DDBJ databases">
        <title>Trebonia kvetii gen.nov., sp.nov., a novel acidophilic actinobacterium, and proposal of the new actinobacterial family Treboniaceae fam. nov.</title>
        <authorList>
            <person name="Rapoport D."/>
            <person name="Sagova-Mareckova M."/>
            <person name="Sedlacek I."/>
            <person name="Provaznik J."/>
            <person name="Kralova S."/>
            <person name="Pavlinic D."/>
            <person name="Benes V."/>
            <person name="Kopecky J."/>
        </authorList>
    </citation>
    <scope>NUCLEOTIDE SEQUENCE [LARGE SCALE GENOMIC DNA]</scope>
    <source>
        <strain evidence="1 2">15Tr583</strain>
    </source>
</reference>
<proteinExistence type="predicted"/>
<gene>
    <name evidence="1" type="ORF">EAS64_39010</name>
</gene>
<dbReference type="EMBL" id="RPFW01000010">
    <property type="protein sequence ID" value="TVZ00066.1"/>
    <property type="molecule type" value="Genomic_DNA"/>
</dbReference>
<keyword evidence="2" id="KW-1185">Reference proteome</keyword>
<dbReference type="RefSeq" id="WP_145861614.1">
    <property type="nucleotide sequence ID" value="NZ_RPFW01000010.1"/>
</dbReference>
<sequence>MPTLQELFLNDENFPRLVADAQALVDSELASKGGISGTAVKAAYKAVTAFAPGYYQETLSSMLPEMIAQLQPYWADFGASGSADFGDYLAKRGEEVSESLLSVTDNMAQLSGRAAVVKAYQMVRGGAGKNIDAALPALGAMVQKYA</sequence>
<dbReference type="Proteomes" id="UP000460272">
    <property type="component" value="Unassembled WGS sequence"/>
</dbReference>
<comment type="caution">
    <text evidence="1">The sequence shown here is derived from an EMBL/GenBank/DDBJ whole genome shotgun (WGS) entry which is preliminary data.</text>
</comment>
<protein>
    <submittedName>
        <fullName evidence="1">Uncharacterized protein</fullName>
    </submittedName>
</protein>
<organism evidence="1 2">
    <name type="scientific">Trebonia kvetii</name>
    <dbReference type="NCBI Taxonomy" id="2480626"/>
    <lineage>
        <taxon>Bacteria</taxon>
        <taxon>Bacillati</taxon>
        <taxon>Actinomycetota</taxon>
        <taxon>Actinomycetes</taxon>
        <taxon>Streptosporangiales</taxon>
        <taxon>Treboniaceae</taxon>
        <taxon>Trebonia</taxon>
    </lineage>
</organism>
<name>A0A6P2BPD8_9ACTN</name>
<evidence type="ECO:0000313" key="1">
    <source>
        <dbReference type="EMBL" id="TVZ00066.1"/>
    </source>
</evidence>
<dbReference type="InterPro" id="IPR054211">
    <property type="entry name" value="DUF6918"/>
</dbReference>
<dbReference type="OrthoDB" id="530636at2"/>
<accession>A0A6P2BPD8</accession>
<evidence type="ECO:0000313" key="2">
    <source>
        <dbReference type="Proteomes" id="UP000460272"/>
    </source>
</evidence>
<dbReference type="Pfam" id="PF21893">
    <property type="entry name" value="DUF6918"/>
    <property type="match status" value="1"/>
</dbReference>